<feature type="region of interest" description="Disordered" evidence="1">
    <location>
        <begin position="12"/>
        <end position="51"/>
    </location>
</feature>
<proteinExistence type="predicted"/>
<dbReference type="OrthoDB" id="447173at2759"/>
<comment type="caution">
    <text evidence="2">The sequence shown here is derived from an EMBL/GenBank/DDBJ whole genome shotgun (WGS) entry which is preliminary data.</text>
</comment>
<evidence type="ECO:0000313" key="3">
    <source>
        <dbReference type="Proteomes" id="UP000736335"/>
    </source>
</evidence>
<reference evidence="2" key="1">
    <citation type="journal article" date="2020" name="Nat. Commun.">
        <title>Large-scale genome sequencing of mycorrhizal fungi provides insights into the early evolution of symbiotic traits.</title>
        <authorList>
            <person name="Miyauchi S."/>
            <person name="Kiss E."/>
            <person name="Kuo A."/>
            <person name="Drula E."/>
            <person name="Kohler A."/>
            <person name="Sanchez-Garcia M."/>
            <person name="Morin E."/>
            <person name="Andreopoulos B."/>
            <person name="Barry K.W."/>
            <person name="Bonito G."/>
            <person name="Buee M."/>
            <person name="Carver A."/>
            <person name="Chen C."/>
            <person name="Cichocki N."/>
            <person name="Clum A."/>
            <person name="Culley D."/>
            <person name="Crous P.W."/>
            <person name="Fauchery L."/>
            <person name="Girlanda M."/>
            <person name="Hayes R.D."/>
            <person name="Keri Z."/>
            <person name="LaButti K."/>
            <person name="Lipzen A."/>
            <person name="Lombard V."/>
            <person name="Magnuson J."/>
            <person name="Maillard F."/>
            <person name="Murat C."/>
            <person name="Nolan M."/>
            <person name="Ohm R.A."/>
            <person name="Pangilinan J."/>
            <person name="Pereira M.F."/>
            <person name="Perotto S."/>
            <person name="Peter M."/>
            <person name="Pfister S."/>
            <person name="Riley R."/>
            <person name="Sitrit Y."/>
            <person name="Stielow J.B."/>
            <person name="Szollosi G."/>
            <person name="Zifcakova L."/>
            <person name="Stursova M."/>
            <person name="Spatafora J.W."/>
            <person name="Tedersoo L."/>
            <person name="Vaario L.M."/>
            <person name="Yamada A."/>
            <person name="Yan M."/>
            <person name="Wang P."/>
            <person name="Xu J."/>
            <person name="Bruns T."/>
            <person name="Baldrian P."/>
            <person name="Vilgalys R."/>
            <person name="Dunand C."/>
            <person name="Henrissat B."/>
            <person name="Grigoriev I.V."/>
            <person name="Hibbett D."/>
            <person name="Nagy L.G."/>
            <person name="Martin F.M."/>
        </authorList>
    </citation>
    <scope>NUCLEOTIDE SEQUENCE</scope>
    <source>
        <strain evidence="2">UH-Tt-Lm1</strain>
    </source>
</reference>
<keyword evidence="3" id="KW-1185">Reference proteome</keyword>
<name>A0A9P6HEE0_9AGAM</name>
<gene>
    <name evidence="2" type="ORF">BJ322DRAFT_1020942</name>
</gene>
<reference evidence="2" key="2">
    <citation type="submission" date="2020-11" db="EMBL/GenBank/DDBJ databases">
        <authorList>
            <consortium name="DOE Joint Genome Institute"/>
            <person name="Kuo A."/>
            <person name="Miyauchi S."/>
            <person name="Kiss E."/>
            <person name="Drula E."/>
            <person name="Kohler A."/>
            <person name="Sanchez-Garcia M."/>
            <person name="Andreopoulos B."/>
            <person name="Barry K.W."/>
            <person name="Bonito G."/>
            <person name="Buee M."/>
            <person name="Carver A."/>
            <person name="Chen C."/>
            <person name="Cichocki N."/>
            <person name="Clum A."/>
            <person name="Culley D."/>
            <person name="Crous P.W."/>
            <person name="Fauchery L."/>
            <person name="Girlanda M."/>
            <person name="Hayes R."/>
            <person name="Keri Z."/>
            <person name="Labutti K."/>
            <person name="Lipzen A."/>
            <person name="Lombard V."/>
            <person name="Magnuson J."/>
            <person name="Maillard F."/>
            <person name="Morin E."/>
            <person name="Murat C."/>
            <person name="Nolan M."/>
            <person name="Ohm R."/>
            <person name="Pangilinan J."/>
            <person name="Pereira M."/>
            <person name="Perotto S."/>
            <person name="Peter M."/>
            <person name="Riley R."/>
            <person name="Sitrit Y."/>
            <person name="Stielow B."/>
            <person name="Szollosi G."/>
            <person name="Zifcakova L."/>
            <person name="Stursova M."/>
            <person name="Spatafora J.W."/>
            <person name="Tedersoo L."/>
            <person name="Vaario L.-M."/>
            <person name="Yamada A."/>
            <person name="Yan M."/>
            <person name="Wang P."/>
            <person name="Xu J."/>
            <person name="Bruns T."/>
            <person name="Baldrian P."/>
            <person name="Vilgalys R."/>
            <person name="Henrissat B."/>
            <person name="Grigoriev I.V."/>
            <person name="Hibbett D."/>
            <person name="Nagy L.G."/>
            <person name="Martin F.M."/>
        </authorList>
    </citation>
    <scope>NUCLEOTIDE SEQUENCE</scope>
    <source>
        <strain evidence="2">UH-Tt-Lm1</strain>
    </source>
</reference>
<protein>
    <submittedName>
        <fullName evidence="2">Uncharacterized protein</fullName>
    </submittedName>
</protein>
<evidence type="ECO:0000256" key="1">
    <source>
        <dbReference type="SAM" id="MobiDB-lite"/>
    </source>
</evidence>
<dbReference type="Proteomes" id="UP000736335">
    <property type="component" value="Unassembled WGS sequence"/>
</dbReference>
<feature type="compositionally biased region" description="Basic and acidic residues" evidence="1">
    <location>
        <begin position="12"/>
        <end position="29"/>
    </location>
</feature>
<evidence type="ECO:0000313" key="2">
    <source>
        <dbReference type="EMBL" id="KAF9785415.1"/>
    </source>
</evidence>
<dbReference type="EMBL" id="WIUZ02000007">
    <property type="protein sequence ID" value="KAF9785415.1"/>
    <property type="molecule type" value="Genomic_DNA"/>
</dbReference>
<sequence>MACVSDHVRLEGHGLRERTGSHQEGRAIELQKSQPPQDKKELSSRSKHRVPPLVGALSRDADESLTRVLTSHRLLYTPYYTFKRLLMQAMNIFWTLNERFHQASLLSRARNSRNPINGSACSRQIARTEETAPSIPTKEDIKRLQDKVLFSRFDRRHALTFWDGPTLDLEENSKDSKPLVASVRTNLGG</sequence>
<accession>A0A9P6HEE0</accession>
<dbReference type="AlphaFoldDB" id="A0A9P6HEE0"/>
<organism evidence="2 3">
    <name type="scientific">Thelephora terrestris</name>
    <dbReference type="NCBI Taxonomy" id="56493"/>
    <lineage>
        <taxon>Eukaryota</taxon>
        <taxon>Fungi</taxon>
        <taxon>Dikarya</taxon>
        <taxon>Basidiomycota</taxon>
        <taxon>Agaricomycotina</taxon>
        <taxon>Agaricomycetes</taxon>
        <taxon>Thelephorales</taxon>
        <taxon>Thelephoraceae</taxon>
        <taxon>Thelephora</taxon>
    </lineage>
</organism>